<reference evidence="7" key="1">
    <citation type="submission" date="2021-01" db="EMBL/GenBank/DDBJ databases">
        <authorList>
            <person name="Corre E."/>
            <person name="Pelletier E."/>
            <person name="Niang G."/>
            <person name="Scheremetjew M."/>
            <person name="Finn R."/>
            <person name="Kale V."/>
            <person name="Holt S."/>
            <person name="Cochrane G."/>
            <person name="Meng A."/>
            <person name="Brown T."/>
            <person name="Cohen L."/>
        </authorList>
    </citation>
    <scope>NUCLEOTIDE SEQUENCE</scope>
    <source>
        <strain evidence="7">CCMP1594</strain>
    </source>
</reference>
<evidence type="ECO:0000256" key="5">
    <source>
        <dbReference type="SAM" id="Coils"/>
    </source>
</evidence>
<dbReference type="GO" id="GO:0006355">
    <property type="term" value="P:regulation of DNA-templated transcription"/>
    <property type="evidence" value="ECO:0007669"/>
    <property type="project" value="InterPro"/>
</dbReference>
<keyword evidence="1" id="KW-0805">Transcription regulation</keyword>
<accession>A0A7S4GG22</accession>
<dbReference type="PROSITE" id="PS51037">
    <property type="entry name" value="YEATS"/>
    <property type="match status" value="1"/>
</dbReference>
<dbReference type="InterPro" id="IPR038704">
    <property type="entry name" value="YEAST_sf"/>
</dbReference>
<name>A0A7S4GG22_9EUGL</name>
<dbReference type="GO" id="GO:0005634">
    <property type="term" value="C:nucleus"/>
    <property type="evidence" value="ECO:0007669"/>
    <property type="project" value="UniProtKB-SubCell"/>
</dbReference>
<proteinExistence type="predicted"/>
<dbReference type="CDD" id="cd16910">
    <property type="entry name" value="YEATS_TFIID14_like"/>
    <property type="match status" value="1"/>
</dbReference>
<dbReference type="Gene3D" id="2.60.40.1970">
    <property type="entry name" value="YEATS domain"/>
    <property type="match status" value="1"/>
</dbReference>
<sequence length="246" mass="28322">MVKTQRLEGQIVAKKLVYGSVAVWRGTRKGPDDQRTHKWTAYVRGHNDEDISYFVKRVQFDLHPSFEDHIKIIESAPFEISETGWGEFEMKIKVFFVEVSGEKPIEFTHYLKLYGSQATIQSAGGSLRPSFQAQNVPKKLPVVVEKYDEILFVDPTEAFYEILQQGSQIPPEQVRQVSVSSEIKSHGTQFLESREVPRLEEAKNRLKAQIAQLKDKHQQEEEVMQRLIHDTESLQNQIKALQEPNG</sequence>
<keyword evidence="5" id="KW-0175">Coiled coil</keyword>
<dbReference type="Pfam" id="PF03366">
    <property type="entry name" value="YEATS"/>
    <property type="match status" value="1"/>
</dbReference>
<keyword evidence="3 4" id="KW-0539">Nucleus</keyword>
<organism evidence="7">
    <name type="scientific">Eutreptiella gymnastica</name>
    <dbReference type="NCBI Taxonomy" id="73025"/>
    <lineage>
        <taxon>Eukaryota</taxon>
        <taxon>Discoba</taxon>
        <taxon>Euglenozoa</taxon>
        <taxon>Euglenida</taxon>
        <taxon>Spirocuta</taxon>
        <taxon>Euglenophyceae</taxon>
        <taxon>Eutreptiales</taxon>
        <taxon>Eutreptiaceae</taxon>
        <taxon>Eutreptiella</taxon>
    </lineage>
</organism>
<dbReference type="PANTHER" id="PTHR47573:SF1">
    <property type="entry name" value="PROTEIN AF-9 HOMOLOG"/>
    <property type="match status" value="1"/>
</dbReference>
<evidence type="ECO:0000256" key="1">
    <source>
        <dbReference type="ARBA" id="ARBA00023015"/>
    </source>
</evidence>
<gene>
    <name evidence="7" type="ORF">EGYM00163_LOCUS47323</name>
</gene>
<feature type="coiled-coil region" evidence="5">
    <location>
        <begin position="196"/>
        <end position="237"/>
    </location>
</feature>
<dbReference type="AlphaFoldDB" id="A0A7S4GG22"/>
<evidence type="ECO:0000313" key="7">
    <source>
        <dbReference type="EMBL" id="CAE0835969.1"/>
    </source>
</evidence>
<evidence type="ECO:0000259" key="6">
    <source>
        <dbReference type="PROSITE" id="PS51037"/>
    </source>
</evidence>
<evidence type="ECO:0000256" key="4">
    <source>
        <dbReference type="PROSITE-ProRule" id="PRU00376"/>
    </source>
</evidence>
<dbReference type="InterPro" id="IPR055129">
    <property type="entry name" value="YEATS_dom"/>
</dbReference>
<evidence type="ECO:0000256" key="2">
    <source>
        <dbReference type="ARBA" id="ARBA00023163"/>
    </source>
</evidence>
<evidence type="ECO:0000256" key="3">
    <source>
        <dbReference type="ARBA" id="ARBA00023242"/>
    </source>
</evidence>
<keyword evidence="2" id="KW-0804">Transcription</keyword>
<dbReference type="EMBL" id="HBJA01137545">
    <property type="protein sequence ID" value="CAE0835969.1"/>
    <property type="molecule type" value="Transcribed_RNA"/>
</dbReference>
<dbReference type="PANTHER" id="PTHR47573">
    <property type="entry name" value="PROTEIN AF-9 HOMOLOG"/>
    <property type="match status" value="1"/>
</dbReference>
<comment type="subcellular location">
    <subcellularLocation>
        <location evidence="4">Nucleus</location>
    </subcellularLocation>
</comment>
<feature type="domain" description="YEATS" evidence="6">
    <location>
        <begin position="6"/>
        <end position="166"/>
    </location>
</feature>
<protein>
    <recommendedName>
        <fullName evidence="6">YEATS domain-containing protein</fullName>
    </recommendedName>
</protein>
<dbReference type="InterPro" id="IPR005033">
    <property type="entry name" value="YEATS"/>
</dbReference>